<proteinExistence type="predicted"/>
<evidence type="ECO:0000313" key="2">
    <source>
        <dbReference type="Proteomes" id="UP000600547"/>
    </source>
</evidence>
<organism evidence="1 2">
    <name type="scientific">Deinococcus arenae</name>
    <dbReference type="NCBI Taxonomy" id="1452751"/>
    <lineage>
        <taxon>Bacteria</taxon>
        <taxon>Thermotogati</taxon>
        <taxon>Deinococcota</taxon>
        <taxon>Deinococci</taxon>
        <taxon>Deinococcales</taxon>
        <taxon>Deinococcaceae</taxon>
        <taxon>Deinococcus</taxon>
    </lineage>
</organism>
<dbReference type="Proteomes" id="UP000600547">
    <property type="component" value="Unassembled WGS sequence"/>
</dbReference>
<gene>
    <name evidence="1" type="ORF">GCM10008956_05420</name>
</gene>
<reference evidence="2" key="1">
    <citation type="journal article" date="2019" name="Int. J. Syst. Evol. Microbiol.">
        <title>The Global Catalogue of Microorganisms (GCM) 10K type strain sequencing project: providing services to taxonomists for standard genome sequencing and annotation.</title>
        <authorList>
            <consortium name="The Broad Institute Genomics Platform"/>
            <consortium name="The Broad Institute Genome Sequencing Center for Infectious Disease"/>
            <person name="Wu L."/>
            <person name="Ma J."/>
        </authorList>
    </citation>
    <scope>NUCLEOTIDE SEQUENCE [LARGE SCALE GENOMIC DNA]</scope>
    <source>
        <strain evidence="2">JCM 31047</strain>
    </source>
</reference>
<name>A0A8H9GJW0_9DEIO</name>
<keyword evidence="2" id="KW-1185">Reference proteome</keyword>
<accession>A0A8H9GJW0</accession>
<evidence type="ECO:0000313" key="1">
    <source>
        <dbReference type="EMBL" id="GGM32126.1"/>
    </source>
</evidence>
<dbReference type="AlphaFoldDB" id="A0A8H9GJW0"/>
<protein>
    <submittedName>
        <fullName evidence="1">Uncharacterized protein</fullName>
    </submittedName>
</protein>
<dbReference type="EMBL" id="BMQG01000001">
    <property type="protein sequence ID" value="GGM32126.1"/>
    <property type="molecule type" value="Genomic_DNA"/>
</dbReference>
<dbReference type="RefSeq" id="WP_189062438.1">
    <property type="nucleotide sequence ID" value="NZ_BMQG01000001.1"/>
</dbReference>
<sequence length="45" mass="5078">MTTLTETLTTEEQTTLTQLEGTIRDGWHGFVTVGEALLTIRDQRL</sequence>
<comment type="caution">
    <text evidence="1">The sequence shown here is derived from an EMBL/GenBank/DDBJ whole genome shotgun (WGS) entry which is preliminary data.</text>
</comment>